<keyword evidence="2" id="KW-1185">Reference proteome</keyword>
<name>A0ACC0CZD4_9PEZI</name>
<organism evidence="1 2">
    <name type="scientific">Hypoxylon rubiginosum</name>
    <dbReference type="NCBI Taxonomy" id="110542"/>
    <lineage>
        <taxon>Eukaryota</taxon>
        <taxon>Fungi</taxon>
        <taxon>Dikarya</taxon>
        <taxon>Ascomycota</taxon>
        <taxon>Pezizomycotina</taxon>
        <taxon>Sordariomycetes</taxon>
        <taxon>Xylariomycetidae</taxon>
        <taxon>Xylariales</taxon>
        <taxon>Hypoxylaceae</taxon>
        <taxon>Hypoxylon</taxon>
    </lineage>
</organism>
<reference evidence="1 2" key="1">
    <citation type="journal article" date="2022" name="New Phytol.">
        <title>Ecological generalism drives hyperdiversity of secondary metabolite gene clusters in xylarialean endophytes.</title>
        <authorList>
            <person name="Franco M.E.E."/>
            <person name="Wisecaver J.H."/>
            <person name="Arnold A.E."/>
            <person name="Ju Y.M."/>
            <person name="Slot J.C."/>
            <person name="Ahrendt S."/>
            <person name="Moore L.P."/>
            <person name="Eastman K.E."/>
            <person name="Scott K."/>
            <person name="Konkel Z."/>
            <person name="Mondo S.J."/>
            <person name="Kuo A."/>
            <person name="Hayes R.D."/>
            <person name="Haridas S."/>
            <person name="Andreopoulos B."/>
            <person name="Riley R."/>
            <person name="LaButti K."/>
            <person name="Pangilinan J."/>
            <person name="Lipzen A."/>
            <person name="Amirebrahimi M."/>
            <person name="Yan J."/>
            <person name="Adam C."/>
            <person name="Keymanesh K."/>
            <person name="Ng V."/>
            <person name="Louie K."/>
            <person name="Northen T."/>
            <person name="Drula E."/>
            <person name="Henrissat B."/>
            <person name="Hsieh H.M."/>
            <person name="Youens-Clark K."/>
            <person name="Lutzoni F."/>
            <person name="Miadlikowska J."/>
            <person name="Eastwood D.C."/>
            <person name="Hamelin R.C."/>
            <person name="Grigoriev I.V."/>
            <person name="U'Ren J.M."/>
        </authorList>
    </citation>
    <scope>NUCLEOTIDE SEQUENCE [LARGE SCALE GENOMIC DNA]</scope>
    <source>
        <strain evidence="1 2">ER1909</strain>
    </source>
</reference>
<accession>A0ACC0CZD4</accession>
<sequence>MSSSQKRISKELQECMTTPPTGMTISLPSESNLHTWAVKLIGPPGSPYAGGSFNLSVVLPPDYPFKAPLVTFATRIYHPNVTNDSAGSICLGMLKAENWKPASRVRAVLDAIRQLLIEPNPDDPLEARIADEFRGAPREFEKNARSYVARYASGKK</sequence>
<dbReference type="EMBL" id="MU394321">
    <property type="protein sequence ID" value="KAI6085839.1"/>
    <property type="molecule type" value="Genomic_DNA"/>
</dbReference>
<proteinExistence type="predicted"/>
<protein>
    <submittedName>
        <fullName evidence="1">Ubiquitin-conjugating enzyme</fullName>
    </submittedName>
</protein>
<comment type="caution">
    <text evidence="1">The sequence shown here is derived from an EMBL/GenBank/DDBJ whole genome shotgun (WGS) entry which is preliminary data.</text>
</comment>
<evidence type="ECO:0000313" key="2">
    <source>
        <dbReference type="Proteomes" id="UP001497680"/>
    </source>
</evidence>
<gene>
    <name evidence="1" type="ORF">F4821DRAFT_239708</name>
</gene>
<evidence type="ECO:0000313" key="1">
    <source>
        <dbReference type="EMBL" id="KAI6085839.1"/>
    </source>
</evidence>
<dbReference type="Proteomes" id="UP001497680">
    <property type="component" value="Unassembled WGS sequence"/>
</dbReference>